<organism evidence="1 2">
    <name type="scientific">Ruixingdingia sedimenti</name>
    <dbReference type="NCBI Taxonomy" id="3073604"/>
    <lineage>
        <taxon>Bacteria</taxon>
        <taxon>Pseudomonadati</taxon>
        <taxon>Pseudomonadota</taxon>
        <taxon>Alphaproteobacteria</taxon>
        <taxon>Rhodobacterales</taxon>
        <taxon>Paracoccaceae</taxon>
        <taxon>Ruixingdingia</taxon>
    </lineage>
</organism>
<name>A0ABU1FER4_9RHOB</name>
<protein>
    <submittedName>
        <fullName evidence="1">Nucleotidyltransferase domain-containing protein</fullName>
    </submittedName>
</protein>
<gene>
    <name evidence="1" type="ORF">RGD00_22315</name>
</gene>
<dbReference type="EMBL" id="JAVKPH010000064">
    <property type="protein sequence ID" value="MDR5655346.1"/>
    <property type="molecule type" value="Genomic_DNA"/>
</dbReference>
<evidence type="ECO:0000313" key="1">
    <source>
        <dbReference type="EMBL" id="MDR5655346.1"/>
    </source>
</evidence>
<comment type="caution">
    <text evidence="1">The sequence shown here is derived from an EMBL/GenBank/DDBJ whole genome shotgun (WGS) entry which is preliminary data.</text>
</comment>
<sequence length="252" mass="27936">MTADQYLLNILVGQHVNNGPTSPVRSVQNVLLPALSTWGNGYLIAVHPSGSFAKGTANRSGTDIDLFLSVSENVPGTMKEIYDSLFNQMTQRGYTPKRQNVSVNVQVNGYSVDLVPGRRQNGYSNDHTLYRRKADTWTKTNVITHINQVANSGCTNEIRILKLWRNQKGLDFPSFYLELTAIAALSGRYGSLSQRVWTVFEYLRDRFPAARVIDPANTNNVISDDLTVQDRARISVAAKAALGASSWNQIVT</sequence>
<evidence type="ECO:0000313" key="2">
    <source>
        <dbReference type="Proteomes" id="UP001247754"/>
    </source>
</evidence>
<keyword evidence="2" id="KW-1185">Reference proteome</keyword>
<dbReference type="Proteomes" id="UP001247754">
    <property type="component" value="Unassembled WGS sequence"/>
</dbReference>
<dbReference type="RefSeq" id="WP_310459447.1">
    <property type="nucleotide sequence ID" value="NZ_JAVKPH010000064.1"/>
</dbReference>
<accession>A0ABU1FER4</accession>
<dbReference type="InterPro" id="IPR043519">
    <property type="entry name" value="NT_sf"/>
</dbReference>
<reference evidence="1 2" key="1">
    <citation type="submission" date="2023-09" db="EMBL/GenBank/DDBJ databases">
        <title>Xinfangfangia sedmenti sp. nov., isolated the sedment.</title>
        <authorList>
            <person name="Xu L."/>
        </authorList>
    </citation>
    <scope>NUCLEOTIDE SEQUENCE [LARGE SCALE GENOMIC DNA]</scope>
    <source>
        <strain evidence="1 2">LG-4</strain>
    </source>
</reference>
<dbReference type="Gene3D" id="3.30.460.10">
    <property type="entry name" value="Beta Polymerase, domain 2"/>
    <property type="match status" value="1"/>
</dbReference>
<dbReference type="SUPFAM" id="SSF81301">
    <property type="entry name" value="Nucleotidyltransferase"/>
    <property type="match status" value="1"/>
</dbReference>
<proteinExistence type="predicted"/>